<dbReference type="RefSeq" id="WP_303678830.1">
    <property type="nucleotide sequence ID" value="NZ_CAKZIO010000013.1"/>
</dbReference>
<evidence type="ECO:0000313" key="2">
    <source>
        <dbReference type="Proteomes" id="UP000248606"/>
    </source>
</evidence>
<evidence type="ECO:0008006" key="3">
    <source>
        <dbReference type="Google" id="ProtNLM"/>
    </source>
</evidence>
<accession>A0A2W5I9G1</accession>
<gene>
    <name evidence="1" type="ORF">DI579_05105</name>
</gene>
<sequence length="67" mass="7632">MHTINPIVTHGEQYWIVYVPEIGQYTQAKSMDDVAEQARDLAAVWLDIPMDDVEVGEVVTKPFSRVK</sequence>
<dbReference type="AlphaFoldDB" id="A0A2W5I9G1"/>
<dbReference type="SUPFAM" id="SSF143100">
    <property type="entry name" value="TTHA1013/TTHA0281-like"/>
    <property type="match status" value="1"/>
</dbReference>
<dbReference type="EMBL" id="QFOZ01000007">
    <property type="protein sequence ID" value="PZP88741.1"/>
    <property type="molecule type" value="Genomic_DNA"/>
</dbReference>
<dbReference type="Gene3D" id="3.30.160.250">
    <property type="match status" value="1"/>
</dbReference>
<organism evidence="1 2">
    <name type="scientific">Lawsonella clevelandensis</name>
    <dbReference type="NCBI Taxonomy" id="1528099"/>
    <lineage>
        <taxon>Bacteria</taxon>
        <taxon>Bacillati</taxon>
        <taxon>Actinomycetota</taxon>
        <taxon>Actinomycetes</taxon>
        <taxon>Mycobacteriales</taxon>
        <taxon>Lawsonellaceae</taxon>
        <taxon>Lawsonella</taxon>
    </lineage>
</organism>
<reference evidence="1 2" key="1">
    <citation type="submission" date="2017-08" db="EMBL/GenBank/DDBJ databases">
        <title>Infants hospitalized years apart are colonized by the same room-sourced microbial strains.</title>
        <authorList>
            <person name="Brooks B."/>
            <person name="Olm M.R."/>
            <person name="Firek B.A."/>
            <person name="Baker R."/>
            <person name="Thomas B.C."/>
            <person name="Morowitz M.J."/>
            <person name="Banfield J.F."/>
        </authorList>
    </citation>
    <scope>NUCLEOTIDE SEQUENCE [LARGE SCALE GENOMIC DNA]</scope>
    <source>
        <strain evidence="1">S2_006_000_R1_57</strain>
    </source>
</reference>
<name>A0A2W5I9G1_9ACTN</name>
<protein>
    <recommendedName>
        <fullName evidence="3">HicB-like antitoxin of toxin-antitoxin system domain-containing protein</fullName>
    </recommendedName>
</protein>
<comment type="caution">
    <text evidence="1">The sequence shown here is derived from an EMBL/GenBank/DDBJ whole genome shotgun (WGS) entry which is preliminary data.</text>
</comment>
<evidence type="ECO:0000313" key="1">
    <source>
        <dbReference type="EMBL" id="PZP88741.1"/>
    </source>
</evidence>
<proteinExistence type="predicted"/>
<dbReference type="InterPro" id="IPR035069">
    <property type="entry name" value="TTHA1013/TTHA0281-like"/>
</dbReference>
<dbReference type="Proteomes" id="UP000248606">
    <property type="component" value="Unassembled WGS sequence"/>
</dbReference>